<dbReference type="Proteomes" id="UP000299102">
    <property type="component" value="Unassembled WGS sequence"/>
</dbReference>
<sequence length="162" mass="17739">MVCRLSHYTKERVGGAPASARPVLDKGIVTANYKAVTFHENESRSSLVSIGRGVGRLTRNTADKSSFPGYNGRGSPAVVVPIRRKDRRHAGPAAMKYLTDNDEIRSRRDESLTRRRLHEVRTAVVSRVPSDRASVRHGSLAIVNNADAEMKQTAGGPPQPRV</sequence>
<accession>A0A4C1U076</accession>
<comment type="caution">
    <text evidence="2">The sequence shown here is derived from an EMBL/GenBank/DDBJ whole genome shotgun (WGS) entry which is preliminary data.</text>
</comment>
<proteinExistence type="predicted"/>
<keyword evidence="3" id="KW-1185">Reference proteome</keyword>
<evidence type="ECO:0000313" key="3">
    <source>
        <dbReference type="Proteomes" id="UP000299102"/>
    </source>
</evidence>
<reference evidence="2 3" key="1">
    <citation type="journal article" date="2019" name="Commun. Biol.">
        <title>The bagworm genome reveals a unique fibroin gene that provides high tensile strength.</title>
        <authorList>
            <person name="Kono N."/>
            <person name="Nakamura H."/>
            <person name="Ohtoshi R."/>
            <person name="Tomita M."/>
            <person name="Numata K."/>
            <person name="Arakawa K."/>
        </authorList>
    </citation>
    <scope>NUCLEOTIDE SEQUENCE [LARGE SCALE GENOMIC DNA]</scope>
</reference>
<evidence type="ECO:0000256" key="1">
    <source>
        <dbReference type="SAM" id="MobiDB-lite"/>
    </source>
</evidence>
<evidence type="ECO:0000313" key="2">
    <source>
        <dbReference type="EMBL" id="GBP19751.1"/>
    </source>
</evidence>
<protein>
    <submittedName>
        <fullName evidence="2">Uncharacterized protein</fullName>
    </submittedName>
</protein>
<feature type="region of interest" description="Disordered" evidence="1">
    <location>
        <begin position="143"/>
        <end position="162"/>
    </location>
</feature>
<dbReference type="EMBL" id="BGZK01000111">
    <property type="protein sequence ID" value="GBP19751.1"/>
    <property type="molecule type" value="Genomic_DNA"/>
</dbReference>
<name>A0A4C1U076_EUMVA</name>
<gene>
    <name evidence="2" type="ORF">EVAR_8911_1</name>
</gene>
<organism evidence="2 3">
    <name type="scientific">Eumeta variegata</name>
    <name type="common">Bagworm moth</name>
    <name type="synonym">Eumeta japonica</name>
    <dbReference type="NCBI Taxonomy" id="151549"/>
    <lineage>
        <taxon>Eukaryota</taxon>
        <taxon>Metazoa</taxon>
        <taxon>Ecdysozoa</taxon>
        <taxon>Arthropoda</taxon>
        <taxon>Hexapoda</taxon>
        <taxon>Insecta</taxon>
        <taxon>Pterygota</taxon>
        <taxon>Neoptera</taxon>
        <taxon>Endopterygota</taxon>
        <taxon>Lepidoptera</taxon>
        <taxon>Glossata</taxon>
        <taxon>Ditrysia</taxon>
        <taxon>Tineoidea</taxon>
        <taxon>Psychidae</taxon>
        <taxon>Oiketicinae</taxon>
        <taxon>Eumeta</taxon>
    </lineage>
</organism>
<dbReference type="AlphaFoldDB" id="A0A4C1U076"/>